<evidence type="ECO:0000313" key="3">
    <source>
        <dbReference type="Proteomes" id="UP000553059"/>
    </source>
</evidence>
<evidence type="ECO:0000256" key="1">
    <source>
        <dbReference type="SAM" id="MobiDB-lite"/>
    </source>
</evidence>
<accession>A0A7C7D5D3</accession>
<dbReference type="EMBL" id="DUTF01000174">
    <property type="protein sequence ID" value="HHY26655.1"/>
    <property type="molecule type" value="Genomic_DNA"/>
</dbReference>
<reference evidence="2 3" key="1">
    <citation type="journal article" date="2020" name="Biotechnol. Biofuels">
        <title>New insights from the biogas microbiome by comprehensive genome-resolved metagenomics of nearly 1600 species originating from multiple anaerobic digesters.</title>
        <authorList>
            <person name="Campanaro S."/>
            <person name="Treu L."/>
            <person name="Rodriguez-R L.M."/>
            <person name="Kovalovszki A."/>
            <person name="Ziels R.M."/>
            <person name="Maus I."/>
            <person name="Zhu X."/>
            <person name="Kougias P.G."/>
            <person name="Basile A."/>
            <person name="Luo G."/>
            <person name="Schluter A."/>
            <person name="Konstantinidis K.T."/>
            <person name="Angelidaki I."/>
        </authorList>
    </citation>
    <scope>NUCLEOTIDE SEQUENCE [LARGE SCALE GENOMIC DNA]</scope>
    <source>
        <strain evidence="2">AS05jafATM_4</strain>
    </source>
</reference>
<protein>
    <submittedName>
        <fullName evidence="2">Uncharacterized protein</fullName>
    </submittedName>
</protein>
<gene>
    <name evidence="2" type="ORF">GX523_07905</name>
</gene>
<evidence type="ECO:0000313" key="2">
    <source>
        <dbReference type="EMBL" id="HHY26655.1"/>
    </source>
</evidence>
<dbReference type="Proteomes" id="UP000553059">
    <property type="component" value="Unassembled WGS sequence"/>
</dbReference>
<feature type="region of interest" description="Disordered" evidence="1">
    <location>
        <begin position="20"/>
        <end position="46"/>
    </location>
</feature>
<feature type="compositionally biased region" description="Basic and acidic residues" evidence="1">
    <location>
        <begin position="37"/>
        <end position="46"/>
    </location>
</feature>
<sequence length="46" mass="5204">MNFSELQIKKLEFTVNLPFSHPLPVPDTGMNSCSENSPKKPEKSQK</sequence>
<name>A0A7C7D5D3_9FIRM</name>
<comment type="caution">
    <text evidence="2">The sequence shown here is derived from an EMBL/GenBank/DDBJ whole genome shotgun (WGS) entry which is preliminary data.</text>
</comment>
<dbReference type="AlphaFoldDB" id="A0A7C7D5D3"/>
<organism evidence="2 3">
    <name type="scientific">Desulfitobacterium dehalogenans</name>
    <dbReference type="NCBI Taxonomy" id="36854"/>
    <lineage>
        <taxon>Bacteria</taxon>
        <taxon>Bacillati</taxon>
        <taxon>Bacillota</taxon>
        <taxon>Clostridia</taxon>
        <taxon>Eubacteriales</taxon>
        <taxon>Desulfitobacteriaceae</taxon>
        <taxon>Desulfitobacterium</taxon>
    </lineage>
</organism>
<proteinExistence type="predicted"/>